<dbReference type="InterPro" id="IPR036249">
    <property type="entry name" value="Thioredoxin-like_sf"/>
</dbReference>
<sequence>MVKTESTMLPLGTPAPDFSLVNVDGKTVSLGDFAGAPALVVIFMCNHCPFVKHLADDLATFGREYQAKGAAVVAISPNDVANYPADSPEKMVAEAEERGYAFPYLYDETQAVAKAYKAACTPDFYVFDKDQKLAYRGQFDASRPGGDIAVTGEDLRKAVDTVLAGEQPSDDQTPSLGCNIKWIPGAEPEYFKPQGINQ</sequence>
<evidence type="ECO:0000259" key="1">
    <source>
        <dbReference type="PROSITE" id="PS51352"/>
    </source>
</evidence>
<keyword evidence="3" id="KW-1185">Reference proteome</keyword>
<proteinExistence type="predicted"/>
<dbReference type="SUPFAM" id="SSF52833">
    <property type="entry name" value="Thioredoxin-like"/>
    <property type="match status" value="1"/>
</dbReference>
<dbReference type="GO" id="GO:0004601">
    <property type="term" value="F:peroxidase activity"/>
    <property type="evidence" value="ECO:0007669"/>
    <property type="project" value="UniProtKB-KW"/>
</dbReference>
<dbReference type="CDD" id="cd02969">
    <property type="entry name" value="PRX_like1"/>
    <property type="match status" value="1"/>
</dbReference>
<dbReference type="PROSITE" id="PS51352">
    <property type="entry name" value="THIOREDOXIN_2"/>
    <property type="match status" value="1"/>
</dbReference>
<dbReference type="Gene3D" id="3.40.30.10">
    <property type="entry name" value="Glutaredoxin"/>
    <property type="match status" value="1"/>
</dbReference>
<gene>
    <name evidence="2" type="primary">bcp_3</name>
    <name evidence="2" type="ORF">Enr8_31390</name>
</gene>
<feature type="domain" description="Thioredoxin" evidence="1">
    <location>
        <begin position="9"/>
        <end position="164"/>
    </location>
</feature>
<reference evidence="2 3" key="1">
    <citation type="submission" date="2019-02" db="EMBL/GenBank/DDBJ databases">
        <title>Deep-cultivation of Planctomycetes and their phenomic and genomic characterization uncovers novel biology.</title>
        <authorList>
            <person name="Wiegand S."/>
            <person name="Jogler M."/>
            <person name="Boedeker C."/>
            <person name="Pinto D."/>
            <person name="Vollmers J."/>
            <person name="Rivas-Marin E."/>
            <person name="Kohn T."/>
            <person name="Peeters S.H."/>
            <person name="Heuer A."/>
            <person name="Rast P."/>
            <person name="Oberbeckmann S."/>
            <person name="Bunk B."/>
            <person name="Jeske O."/>
            <person name="Meyerdierks A."/>
            <person name="Storesund J.E."/>
            <person name="Kallscheuer N."/>
            <person name="Luecker S."/>
            <person name="Lage O.M."/>
            <person name="Pohl T."/>
            <person name="Merkel B.J."/>
            <person name="Hornburger P."/>
            <person name="Mueller R.-W."/>
            <person name="Bruemmer F."/>
            <person name="Labrenz M."/>
            <person name="Spormann A.M."/>
            <person name="Op Den Camp H."/>
            <person name="Overmann J."/>
            <person name="Amann R."/>
            <person name="Jetten M.S.M."/>
            <person name="Mascher T."/>
            <person name="Medema M.H."/>
            <person name="Devos D.P."/>
            <person name="Kaster A.-K."/>
            <person name="Ovreas L."/>
            <person name="Rohde M."/>
            <person name="Galperin M.Y."/>
            <person name="Jogler C."/>
        </authorList>
    </citation>
    <scope>NUCLEOTIDE SEQUENCE [LARGE SCALE GENOMIC DNA]</scope>
    <source>
        <strain evidence="2 3">Enr8</strain>
    </source>
</reference>
<dbReference type="AlphaFoldDB" id="A0A5C5V5U1"/>
<accession>A0A5C5V5U1</accession>
<dbReference type="EMBL" id="SJPF01000003">
    <property type="protein sequence ID" value="TWT33313.1"/>
    <property type="molecule type" value="Genomic_DNA"/>
</dbReference>
<dbReference type="InterPro" id="IPR013766">
    <property type="entry name" value="Thioredoxin_domain"/>
</dbReference>
<name>A0A5C5V5U1_9BACT</name>
<dbReference type="OrthoDB" id="9809746at2"/>
<organism evidence="2 3">
    <name type="scientific">Blastopirellula retiformator</name>
    <dbReference type="NCBI Taxonomy" id="2527970"/>
    <lineage>
        <taxon>Bacteria</taxon>
        <taxon>Pseudomonadati</taxon>
        <taxon>Planctomycetota</taxon>
        <taxon>Planctomycetia</taxon>
        <taxon>Pirellulales</taxon>
        <taxon>Pirellulaceae</taxon>
        <taxon>Blastopirellula</taxon>
    </lineage>
</organism>
<evidence type="ECO:0000313" key="3">
    <source>
        <dbReference type="Proteomes" id="UP000318878"/>
    </source>
</evidence>
<dbReference type="Proteomes" id="UP000318878">
    <property type="component" value="Unassembled WGS sequence"/>
</dbReference>
<dbReference type="RefSeq" id="WP_146433072.1">
    <property type="nucleotide sequence ID" value="NZ_SJPF01000003.1"/>
</dbReference>
<keyword evidence="2" id="KW-0575">Peroxidase</keyword>
<dbReference type="EC" id="1.11.1.15" evidence="2"/>
<evidence type="ECO:0000313" key="2">
    <source>
        <dbReference type="EMBL" id="TWT33313.1"/>
    </source>
</evidence>
<comment type="caution">
    <text evidence="2">The sequence shown here is derived from an EMBL/GenBank/DDBJ whole genome shotgun (WGS) entry which is preliminary data.</text>
</comment>
<dbReference type="Pfam" id="PF00578">
    <property type="entry name" value="AhpC-TSA"/>
    <property type="match status" value="1"/>
</dbReference>
<keyword evidence="2" id="KW-0560">Oxidoreductase</keyword>
<protein>
    <submittedName>
        <fullName evidence="2">Putative peroxiredoxin</fullName>
        <ecNumber evidence="2">1.11.1.15</ecNumber>
    </submittedName>
</protein>
<dbReference type="PANTHER" id="PTHR43640">
    <property type="entry name" value="OS07G0260300 PROTEIN"/>
    <property type="match status" value="1"/>
</dbReference>
<dbReference type="PANTHER" id="PTHR43640:SF1">
    <property type="entry name" value="THIOREDOXIN-DEPENDENT PEROXIREDOXIN"/>
    <property type="match status" value="1"/>
</dbReference>
<dbReference type="InterPro" id="IPR047262">
    <property type="entry name" value="PRX-like1"/>
</dbReference>
<dbReference type="InterPro" id="IPR000866">
    <property type="entry name" value="AhpC/TSA"/>
</dbReference>